<evidence type="ECO:0000313" key="22">
    <source>
        <dbReference type="Proteomes" id="UP000827092"/>
    </source>
</evidence>
<keyword evidence="15" id="KW-0539">Nucleus</keyword>
<comment type="cofactor">
    <cofactor evidence="1">
        <name>Mn(2+)</name>
        <dbReference type="ChEBI" id="CHEBI:29035"/>
    </cofactor>
</comment>
<dbReference type="FunFam" id="3.30.1490.100:FF:000007">
    <property type="entry name" value="DNA polymerase eta"/>
    <property type="match status" value="1"/>
</dbReference>
<keyword evidence="10" id="KW-0863">Zinc-finger</keyword>
<evidence type="ECO:0000256" key="18">
    <source>
        <dbReference type="SAM" id="MobiDB-lite"/>
    </source>
</evidence>
<dbReference type="GO" id="GO:0005657">
    <property type="term" value="C:replication fork"/>
    <property type="evidence" value="ECO:0007669"/>
    <property type="project" value="TreeGrafter"/>
</dbReference>
<dbReference type="FunFam" id="1.10.150.20:FF:000014">
    <property type="entry name" value="Polymerase (DNA directed), eta"/>
    <property type="match status" value="1"/>
</dbReference>
<dbReference type="Gene3D" id="1.10.150.20">
    <property type="entry name" value="5' to 3' exonuclease, C-terminal subdomain"/>
    <property type="match status" value="1"/>
</dbReference>
<feature type="domain" description="UBZ3-type" evidence="20">
    <location>
        <begin position="706"/>
        <end position="740"/>
    </location>
</feature>
<evidence type="ECO:0000256" key="11">
    <source>
        <dbReference type="ARBA" id="ARBA00022833"/>
    </source>
</evidence>
<comment type="catalytic activity">
    <reaction evidence="17">
        <text>DNA(n) + a 2'-deoxyribonucleoside 5'-triphosphate = DNA(n+1) + diphosphate</text>
        <dbReference type="Rhea" id="RHEA:22508"/>
        <dbReference type="Rhea" id="RHEA-COMP:17339"/>
        <dbReference type="Rhea" id="RHEA-COMP:17340"/>
        <dbReference type="ChEBI" id="CHEBI:33019"/>
        <dbReference type="ChEBI" id="CHEBI:61560"/>
        <dbReference type="ChEBI" id="CHEBI:173112"/>
        <dbReference type="EC" id="2.7.7.7"/>
    </reaction>
</comment>
<dbReference type="Pfam" id="PF21704">
    <property type="entry name" value="POLH-Rev1_HhH"/>
    <property type="match status" value="1"/>
</dbReference>
<comment type="subcellular location">
    <subcellularLocation>
        <location evidence="3">Nucleus</location>
    </subcellularLocation>
</comment>
<protein>
    <recommendedName>
        <fullName evidence="16">DNA polymerase eta</fullName>
        <ecNumber evidence="5">2.7.7.7</ecNumber>
    </recommendedName>
</protein>
<evidence type="ECO:0000256" key="1">
    <source>
        <dbReference type="ARBA" id="ARBA00001936"/>
    </source>
</evidence>
<dbReference type="PROSITE" id="PS51907">
    <property type="entry name" value="ZF_UBZ3"/>
    <property type="match status" value="1"/>
</dbReference>
<dbReference type="Pfam" id="PF00817">
    <property type="entry name" value="IMS"/>
    <property type="match status" value="1"/>
</dbReference>
<dbReference type="Proteomes" id="UP000827092">
    <property type="component" value="Unassembled WGS sequence"/>
</dbReference>
<evidence type="ECO:0000256" key="4">
    <source>
        <dbReference type="ARBA" id="ARBA00010945"/>
    </source>
</evidence>
<feature type="compositionally biased region" description="Polar residues" evidence="18">
    <location>
        <begin position="644"/>
        <end position="691"/>
    </location>
</feature>
<dbReference type="GO" id="GO:0042276">
    <property type="term" value="P:error-prone translesion synthesis"/>
    <property type="evidence" value="ECO:0007669"/>
    <property type="project" value="TreeGrafter"/>
</dbReference>
<feature type="region of interest" description="Disordered" evidence="18">
    <location>
        <begin position="462"/>
        <end position="491"/>
    </location>
</feature>
<evidence type="ECO:0000256" key="12">
    <source>
        <dbReference type="ARBA" id="ARBA00022842"/>
    </source>
</evidence>
<evidence type="ECO:0000256" key="14">
    <source>
        <dbReference type="ARBA" id="ARBA00023204"/>
    </source>
</evidence>
<feature type="domain" description="UmuC" evidence="19">
    <location>
        <begin position="10"/>
        <end position="248"/>
    </location>
</feature>
<dbReference type="Pfam" id="PF18439">
    <property type="entry name" value="zf_UBZ"/>
    <property type="match status" value="1"/>
</dbReference>
<dbReference type="GO" id="GO:0003887">
    <property type="term" value="F:DNA-directed DNA polymerase activity"/>
    <property type="evidence" value="ECO:0007669"/>
    <property type="project" value="UniProtKB-EC"/>
</dbReference>
<dbReference type="SUPFAM" id="SSF100879">
    <property type="entry name" value="Lesion bypass DNA polymerase (Y-family), little finger domain"/>
    <property type="match status" value="1"/>
</dbReference>
<evidence type="ECO:0000256" key="9">
    <source>
        <dbReference type="ARBA" id="ARBA00022763"/>
    </source>
</evidence>
<keyword evidence="22" id="KW-1185">Reference proteome</keyword>
<keyword evidence="6" id="KW-0808">Transferase</keyword>
<evidence type="ECO:0000256" key="2">
    <source>
        <dbReference type="ARBA" id="ARBA00001946"/>
    </source>
</evidence>
<name>A0AAV6VNW2_9ARAC</name>
<evidence type="ECO:0000256" key="5">
    <source>
        <dbReference type="ARBA" id="ARBA00012417"/>
    </source>
</evidence>
<comment type="caution">
    <text evidence="21">The sequence shown here is derived from an EMBL/GenBank/DDBJ whole genome shotgun (WGS) entry which is preliminary data.</text>
</comment>
<dbReference type="GO" id="GO:0009411">
    <property type="term" value="P:response to UV"/>
    <property type="evidence" value="ECO:0007669"/>
    <property type="project" value="UniProtKB-ARBA"/>
</dbReference>
<dbReference type="InterPro" id="IPR001126">
    <property type="entry name" value="UmuC"/>
</dbReference>
<evidence type="ECO:0000256" key="10">
    <source>
        <dbReference type="ARBA" id="ARBA00022771"/>
    </source>
</evidence>
<keyword evidence="7" id="KW-0548">Nucleotidyltransferase</keyword>
<dbReference type="PROSITE" id="PS50173">
    <property type="entry name" value="UMUC"/>
    <property type="match status" value="1"/>
</dbReference>
<dbReference type="Pfam" id="PF11799">
    <property type="entry name" value="IMS_C"/>
    <property type="match status" value="1"/>
</dbReference>
<dbReference type="GO" id="GO:0008270">
    <property type="term" value="F:zinc ion binding"/>
    <property type="evidence" value="ECO:0007669"/>
    <property type="project" value="UniProtKB-KW"/>
</dbReference>
<evidence type="ECO:0000256" key="7">
    <source>
        <dbReference type="ARBA" id="ARBA00022695"/>
    </source>
</evidence>
<keyword evidence="13" id="KW-0832">Ubl conjugation</keyword>
<evidence type="ECO:0000256" key="15">
    <source>
        <dbReference type="ARBA" id="ARBA00023242"/>
    </source>
</evidence>
<dbReference type="GO" id="GO:0006281">
    <property type="term" value="P:DNA repair"/>
    <property type="evidence" value="ECO:0007669"/>
    <property type="project" value="UniProtKB-KW"/>
</dbReference>
<dbReference type="EMBL" id="JAFNEN010000049">
    <property type="protein sequence ID" value="KAG8197841.1"/>
    <property type="molecule type" value="Genomic_DNA"/>
</dbReference>
<dbReference type="InterPro" id="IPR043502">
    <property type="entry name" value="DNA/RNA_pol_sf"/>
</dbReference>
<evidence type="ECO:0000256" key="8">
    <source>
        <dbReference type="ARBA" id="ARBA00022723"/>
    </source>
</evidence>
<reference evidence="21 22" key="1">
    <citation type="journal article" date="2022" name="Nat. Ecol. Evol.">
        <title>A masculinizing supergene underlies an exaggerated male reproductive morph in a spider.</title>
        <authorList>
            <person name="Hendrickx F."/>
            <person name="De Corte Z."/>
            <person name="Sonet G."/>
            <person name="Van Belleghem S.M."/>
            <person name="Kostlbacher S."/>
            <person name="Vangestel C."/>
        </authorList>
    </citation>
    <scope>NUCLEOTIDE SEQUENCE [LARGE SCALE GENOMIC DNA]</scope>
    <source>
        <strain evidence="21">W744_W776</strain>
    </source>
</reference>
<organism evidence="21 22">
    <name type="scientific">Oedothorax gibbosus</name>
    <dbReference type="NCBI Taxonomy" id="931172"/>
    <lineage>
        <taxon>Eukaryota</taxon>
        <taxon>Metazoa</taxon>
        <taxon>Ecdysozoa</taxon>
        <taxon>Arthropoda</taxon>
        <taxon>Chelicerata</taxon>
        <taxon>Arachnida</taxon>
        <taxon>Araneae</taxon>
        <taxon>Araneomorphae</taxon>
        <taxon>Entelegynae</taxon>
        <taxon>Araneoidea</taxon>
        <taxon>Linyphiidae</taxon>
        <taxon>Erigoninae</taxon>
        <taxon>Oedothorax</taxon>
    </lineage>
</organism>
<keyword evidence="9" id="KW-0227">DNA damage</keyword>
<evidence type="ECO:0000259" key="19">
    <source>
        <dbReference type="PROSITE" id="PS50173"/>
    </source>
</evidence>
<evidence type="ECO:0000313" key="21">
    <source>
        <dbReference type="EMBL" id="KAG8197841.1"/>
    </source>
</evidence>
<comment type="cofactor">
    <cofactor evidence="2">
        <name>Mg(2+)</name>
        <dbReference type="ChEBI" id="CHEBI:18420"/>
    </cofactor>
</comment>
<dbReference type="InterPro" id="IPR041298">
    <property type="entry name" value="UBZ3"/>
</dbReference>
<dbReference type="GO" id="GO:0005634">
    <property type="term" value="C:nucleus"/>
    <property type="evidence" value="ECO:0007669"/>
    <property type="project" value="UniProtKB-SubCell"/>
</dbReference>
<keyword evidence="12" id="KW-0460">Magnesium</keyword>
<feature type="region of interest" description="Disordered" evidence="18">
    <location>
        <begin position="743"/>
        <end position="775"/>
    </location>
</feature>
<dbReference type="PANTHER" id="PTHR45873:SF1">
    <property type="entry name" value="DNA POLYMERASE ETA"/>
    <property type="match status" value="1"/>
</dbReference>
<dbReference type="AlphaFoldDB" id="A0AAV6VNW2"/>
<comment type="similarity">
    <text evidence="4">Belongs to the DNA polymerase type-Y family.</text>
</comment>
<evidence type="ECO:0000259" key="20">
    <source>
        <dbReference type="PROSITE" id="PS51907"/>
    </source>
</evidence>
<dbReference type="InterPro" id="IPR017961">
    <property type="entry name" value="DNA_pol_Y-fam_little_finger"/>
</dbReference>
<dbReference type="SUPFAM" id="SSF56672">
    <property type="entry name" value="DNA/RNA polymerases"/>
    <property type="match status" value="1"/>
</dbReference>
<evidence type="ECO:0000256" key="17">
    <source>
        <dbReference type="ARBA" id="ARBA00049244"/>
    </source>
</evidence>
<evidence type="ECO:0000256" key="13">
    <source>
        <dbReference type="ARBA" id="ARBA00022843"/>
    </source>
</evidence>
<feature type="compositionally biased region" description="Polar residues" evidence="18">
    <location>
        <begin position="464"/>
        <end position="491"/>
    </location>
</feature>
<dbReference type="PIRSF" id="PIRSF036603">
    <property type="entry name" value="DPol_eta"/>
    <property type="match status" value="1"/>
</dbReference>
<gene>
    <name evidence="21" type="ORF">JTE90_020118</name>
</gene>
<dbReference type="GO" id="GO:0035861">
    <property type="term" value="C:site of double-strand break"/>
    <property type="evidence" value="ECO:0007669"/>
    <property type="project" value="TreeGrafter"/>
</dbReference>
<dbReference type="InterPro" id="IPR052230">
    <property type="entry name" value="DNA_polymerase_eta"/>
</dbReference>
<dbReference type="InterPro" id="IPR043128">
    <property type="entry name" value="Rev_trsase/Diguanyl_cyclase"/>
</dbReference>
<dbReference type="InterPro" id="IPR036775">
    <property type="entry name" value="DNA_pol_Y-fam_lit_finger_sf"/>
</dbReference>
<dbReference type="Gene3D" id="3.30.70.270">
    <property type="match status" value="1"/>
</dbReference>
<keyword evidence="11" id="KW-0862">Zinc</keyword>
<keyword evidence="14" id="KW-0234">DNA repair</keyword>
<proteinExistence type="inferred from homology"/>
<dbReference type="FunFam" id="3.40.1170.60:FF:000003">
    <property type="entry name" value="DNA polymerase eta"/>
    <property type="match status" value="1"/>
</dbReference>
<dbReference type="EC" id="2.7.7.7" evidence="5"/>
<dbReference type="PANTHER" id="PTHR45873">
    <property type="entry name" value="DNA POLYMERASE ETA"/>
    <property type="match status" value="1"/>
</dbReference>
<sequence length="787" mass="87760">MEFQKGGRIIVLVDMDCFYVQVEQKLQPEFQNKPCAVVQYNAWKGGGIIAVNYEARAKGVGRNKRGEDAQKLCPDIHLFRVPEVRGKADLTRYREAGASVMEVLCKFSECVERASIDEAYIDLTEVVKSRMKDNSQVSVEQIPNTFVIGWKDADDQKGSLKSWLQTIYEEDHLYNDRMLATAAVVVEEIRATVYEETGYRCSAGIAHNKVLAKLTCGLHKPNKQTVLPEASIPILYKDIPVNKVRGLGGKFGDEVMERFKVKTMADLSELSKQLFLSSFGEKSGSWLYYLSRGIENEPVVPRQLPKSIGCGKNFPGKSALSTKEKVVHWVKQLSIELEERLLKDQENNCRIAKLLTISVRNQVTPGYSTVSRSCPIFIYNAEKIAHDAFNALQKFNTTPASNSWTPAILSLAISAGKFEDKINHSTSDIQSYFKSPKKKASDDSFLNVSSNIDTLVGLLDTEPDPTNVSHNETVNTTDQTKHQSSTGNSTVSKDISRFFSAPSTSKALLHENTEVKQSNTVIESSTENGSIKENNIFKNTDNASVSITLNDAPPEIEKPKVKGFFARKLEERLRLEQQQTNELILSTSRISSEQNFTSPKKVKPDSGDSTCVEKINEGSDNFPPAAEIFKVKGFFATKREERSATANNAVPENSQIANNTISENNQVTNLINSDTPSTSGRQAGKPSTNFFKNDLVQPNDDYSNLDPELTNVCTKCNRRIPIWEEEEHSDFHIALNLSKELRSESSKKLPSANLTKQPNTAKKRGRSSKSVVCKKPAQQNTIDSFFK</sequence>
<evidence type="ECO:0000256" key="6">
    <source>
        <dbReference type="ARBA" id="ARBA00022679"/>
    </source>
</evidence>
<dbReference type="GO" id="GO:0003684">
    <property type="term" value="F:damaged DNA binding"/>
    <property type="evidence" value="ECO:0007669"/>
    <property type="project" value="InterPro"/>
</dbReference>
<feature type="region of interest" description="Disordered" evidence="18">
    <location>
        <begin position="642"/>
        <end position="691"/>
    </location>
</feature>
<accession>A0AAV6VNW2</accession>
<evidence type="ECO:0000256" key="16">
    <source>
        <dbReference type="ARBA" id="ARBA00044975"/>
    </source>
</evidence>
<keyword evidence="8" id="KW-0479">Metal-binding</keyword>
<evidence type="ECO:0000256" key="3">
    <source>
        <dbReference type="ARBA" id="ARBA00004123"/>
    </source>
</evidence>
<dbReference type="Gene3D" id="3.30.1490.100">
    <property type="entry name" value="DNA polymerase, Y-family, little finger domain"/>
    <property type="match status" value="1"/>
</dbReference>
<dbReference type="Gene3D" id="3.40.1170.60">
    <property type="match status" value="1"/>
</dbReference>